<comment type="caution">
    <text evidence="7">The sequence shown here is derived from an EMBL/GenBank/DDBJ whole genome shotgun (WGS) entry which is preliminary data.</text>
</comment>
<evidence type="ECO:0000256" key="3">
    <source>
        <dbReference type="ARBA" id="ARBA00023150"/>
    </source>
</evidence>
<name>A0AAN7TCM0_9PEZI</name>
<dbReference type="Gene3D" id="3.40.640.10">
    <property type="entry name" value="Type I PLP-dependent aspartate aminotransferase-like (Major domain)"/>
    <property type="match status" value="1"/>
</dbReference>
<keyword evidence="1 4" id="KW-0808">Transferase</keyword>
<accession>A0AAN7TCM0</accession>
<evidence type="ECO:0000259" key="6">
    <source>
        <dbReference type="PROSITE" id="PS51340"/>
    </source>
</evidence>
<dbReference type="Proteomes" id="UP001310890">
    <property type="component" value="Unassembled WGS sequence"/>
</dbReference>
<gene>
    <name evidence="4" type="primary">hxB</name>
    <name evidence="7" type="ORF">LTR62_006575</name>
</gene>
<dbReference type="PANTHER" id="PTHR14237:SF80">
    <property type="entry name" value="MOLYBDENUM COFACTOR SULFURASE"/>
    <property type="match status" value="1"/>
</dbReference>
<dbReference type="GO" id="GO:0016829">
    <property type="term" value="F:lyase activity"/>
    <property type="evidence" value="ECO:0007669"/>
    <property type="project" value="UniProtKB-UniRule"/>
</dbReference>
<feature type="domain" description="MOSC" evidence="6">
    <location>
        <begin position="633"/>
        <end position="841"/>
    </location>
</feature>
<evidence type="ECO:0000313" key="7">
    <source>
        <dbReference type="EMBL" id="KAK5109735.1"/>
    </source>
</evidence>
<protein>
    <recommendedName>
        <fullName evidence="4">Molybdenum cofactor sulfurase</fullName>
        <shortName evidence="4">MCS</shortName>
        <shortName evidence="4">MOS</shortName>
        <shortName evidence="4">MoCo sulfurase</shortName>
        <ecNumber evidence="4">2.8.1.9</ecNumber>
    </recommendedName>
    <alternativeName>
        <fullName evidence="4">Molybdenum cofactor sulfurtransferase</fullName>
    </alternativeName>
</protein>
<keyword evidence="2 4" id="KW-0663">Pyridoxal phosphate</keyword>
<dbReference type="GO" id="GO:0006777">
    <property type="term" value="P:Mo-molybdopterin cofactor biosynthetic process"/>
    <property type="evidence" value="ECO:0007669"/>
    <property type="project" value="UniProtKB-UniRule"/>
</dbReference>
<dbReference type="PROSITE" id="PS51340">
    <property type="entry name" value="MOSC"/>
    <property type="match status" value="1"/>
</dbReference>
<evidence type="ECO:0000256" key="5">
    <source>
        <dbReference type="SAM" id="MobiDB-lite"/>
    </source>
</evidence>
<feature type="modified residue" description="N6-(pyridoxal phosphate)lysine" evidence="4">
    <location>
        <position position="251"/>
    </location>
</feature>
<dbReference type="SUPFAM" id="SSF141673">
    <property type="entry name" value="MOSC N-terminal domain-like"/>
    <property type="match status" value="1"/>
</dbReference>
<comment type="similarity">
    <text evidence="4">Belongs to the class-V pyridoxal-phosphate-dependent aminotransferase family. MOCOS subfamily.</text>
</comment>
<evidence type="ECO:0000256" key="4">
    <source>
        <dbReference type="HAMAP-Rule" id="MF_03050"/>
    </source>
</evidence>
<evidence type="ECO:0000256" key="2">
    <source>
        <dbReference type="ARBA" id="ARBA00022898"/>
    </source>
</evidence>
<comment type="catalytic activity">
    <reaction evidence="4">
        <text>Mo-molybdopterin + L-cysteine + AH2 = thio-Mo-molybdopterin + L-alanine + A + H2O</text>
        <dbReference type="Rhea" id="RHEA:42636"/>
        <dbReference type="ChEBI" id="CHEBI:13193"/>
        <dbReference type="ChEBI" id="CHEBI:15377"/>
        <dbReference type="ChEBI" id="CHEBI:17499"/>
        <dbReference type="ChEBI" id="CHEBI:35235"/>
        <dbReference type="ChEBI" id="CHEBI:57972"/>
        <dbReference type="ChEBI" id="CHEBI:71302"/>
        <dbReference type="ChEBI" id="CHEBI:82685"/>
        <dbReference type="EC" id="2.8.1.9"/>
    </reaction>
</comment>
<reference evidence="7" key="1">
    <citation type="submission" date="2023-08" db="EMBL/GenBank/DDBJ databases">
        <title>Black Yeasts Isolated from many extreme environments.</title>
        <authorList>
            <person name="Coleine C."/>
            <person name="Stajich J.E."/>
            <person name="Selbmann L."/>
        </authorList>
    </citation>
    <scope>NUCLEOTIDE SEQUENCE</scope>
    <source>
        <strain evidence="7">CCFEE 5401</strain>
    </source>
</reference>
<dbReference type="AlphaFoldDB" id="A0AAN7TCM0"/>
<dbReference type="GO" id="GO:0030151">
    <property type="term" value="F:molybdenum ion binding"/>
    <property type="evidence" value="ECO:0007669"/>
    <property type="project" value="UniProtKB-UniRule"/>
</dbReference>
<dbReference type="PANTHER" id="PTHR14237">
    <property type="entry name" value="MOLYBDOPTERIN COFACTOR SULFURASE MOSC"/>
    <property type="match status" value="1"/>
</dbReference>
<dbReference type="GO" id="GO:0030170">
    <property type="term" value="F:pyridoxal phosphate binding"/>
    <property type="evidence" value="ECO:0007669"/>
    <property type="project" value="UniProtKB-UniRule"/>
</dbReference>
<keyword evidence="3 4" id="KW-0501">Molybdenum cofactor biosynthesis</keyword>
<dbReference type="Pfam" id="PF00266">
    <property type="entry name" value="Aminotran_5"/>
    <property type="match status" value="1"/>
</dbReference>
<dbReference type="InterPro" id="IPR015421">
    <property type="entry name" value="PyrdxlP-dep_Trfase_major"/>
</dbReference>
<dbReference type="EC" id="2.8.1.9" evidence="4"/>
<evidence type="ECO:0000256" key="1">
    <source>
        <dbReference type="ARBA" id="ARBA00022679"/>
    </source>
</evidence>
<comment type="function">
    <text evidence="4">Sulfurates the molybdenum cofactor. Sulfation of molybdenum is essential for xanthine dehydrogenase (XDH) and aldehyde oxidase (ADO) enzymes in which molybdenum cofactor is liganded by 1 oxygen and 1 sulfur atom in active form.</text>
</comment>
<dbReference type="GO" id="GO:0008265">
    <property type="term" value="F:molybdenum cofactor sulfurtransferase activity"/>
    <property type="evidence" value="ECO:0007669"/>
    <property type="project" value="UniProtKB-UniRule"/>
</dbReference>
<evidence type="ECO:0000313" key="8">
    <source>
        <dbReference type="Proteomes" id="UP001310890"/>
    </source>
</evidence>
<dbReference type="EMBL" id="JAVRRL010000059">
    <property type="protein sequence ID" value="KAK5109735.1"/>
    <property type="molecule type" value="Genomic_DNA"/>
</dbReference>
<dbReference type="HAMAP" id="MF_03050">
    <property type="entry name" value="MOCOS"/>
    <property type="match status" value="1"/>
</dbReference>
<dbReference type="InterPro" id="IPR015424">
    <property type="entry name" value="PyrdxlP-dep_Trfase"/>
</dbReference>
<feature type="active site" evidence="4">
    <location>
        <position position="415"/>
    </location>
</feature>
<sequence length="841" mass="92897">MDEGGPLHLKAAVAKLNMDEFQETPIPETSDDYDDYIQRMRKAEYPMLKDSLYLDHAGTTLYAKRLMDRFHQDMMSNLLGNPHSASPSSQRSMLEVENVRSQVLQYFNADPLGFDLVFVANATAGMKLMLEAMREQEGGFRFAYHVDSHTSLIGMREHATKTDCLRTDEEVECWLRNARSGCENGGTTLFAYPAQSNMHGRKLPLRWCSHEAGAHSKSYTLLDAAALMPTSPLDLSDAYASPDFTILSFNKMFGFPDLGALIVRKSAARVFDKRRYFGGGTVEMVLCVKEQWHARKSGPLHDRLEDGTLPIHSILALKSAMKVHKELFGTLTRTSMHTADLARRLHDGLVKLRHANGELVCSAYKHSTSSYNDPATQGPTMAFNLKDSRGKWISTTEVEKLAAIKDIHLRTGGVCNPGGVAQALGLEPWEMRENFSAGQRCGGEDDVRNGKPTGIVRVSLGAMSTKSDVIRFLAFLDDFFVDHTTTVNSISTVAPDLGSGWYIESLTVYPIKSCRGWQVPDNMEWEVRREGLAWDREWCIVHQVTGKALSQKQHPRMALIRPVLDFKLGVLRISGPGTKQEVTVPLSKDPTYLAQPHDFTSSNATVCGDAIKTRQYTSHSIADFLTSLLNVPCTLARFPSVDNSTLTSTTRHSKPHISPKTKNPSPPSTRDHHHHHPQPILLSNESPILTITRSSLNRLNETIKLHAGKAAHPSVFRANVILAEGNPINNTTAGGQEQPWAEDNWTGMRVLHPSSSSLSSSSSSAVLEMDFLSGCRRCQMVCIDQTTGERNQEPFVTLARTRRVEGRVVFGVHSALASASEEGKGKGVGGMVGVGDGVRVF</sequence>
<dbReference type="Pfam" id="PF03473">
    <property type="entry name" value="MOSC"/>
    <property type="match status" value="1"/>
</dbReference>
<comment type="cofactor">
    <cofactor evidence="4">
        <name>pyridoxal 5'-phosphate</name>
        <dbReference type="ChEBI" id="CHEBI:597326"/>
    </cofactor>
</comment>
<dbReference type="InterPro" id="IPR005303">
    <property type="entry name" value="MOCOS_middle"/>
</dbReference>
<dbReference type="SUPFAM" id="SSF53383">
    <property type="entry name" value="PLP-dependent transferases"/>
    <property type="match status" value="1"/>
</dbReference>
<dbReference type="InterPro" id="IPR000192">
    <property type="entry name" value="Aminotrans_V_dom"/>
</dbReference>
<dbReference type="InterPro" id="IPR028886">
    <property type="entry name" value="MoCo_sulfurase"/>
</dbReference>
<dbReference type="Pfam" id="PF03476">
    <property type="entry name" value="MOSC_N"/>
    <property type="match status" value="1"/>
</dbReference>
<proteinExistence type="inferred from homology"/>
<organism evidence="7 8">
    <name type="scientific">Meristemomyces frigidus</name>
    <dbReference type="NCBI Taxonomy" id="1508187"/>
    <lineage>
        <taxon>Eukaryota</taxon>
        <taxon>Fungi</taxon>
        <taxon>Dikarya</taxon>
        <taxon>Ascomycota</taxon>
        <taxon>Pezizomycotina</taxon>
        <taxon>Dothideomycetes</taxon>
        <taxon>Dothideomycetidae</taxon>
        <taxon>Mycosphaerellales</taxon>
        <taxon>Teratosphaeriaceae</taxon>
        <taxon>Meristemomyces</taxon>
    </lineage>
</organism>
<feature type="region of interest" description="Disordered" evidence="5">
    <location>
        <begin position="643"/>
        <end position="684"/>
    </location>
</feature>
<dbReference type="InterPro" id="IPR005302">
    <property type="entry name" value="MoCF_Sase_C"/>
</dbReference>